<sequence length="59" mass="6734">MEDYARKKGLTAKIYKAGKDFGYLKKYGAVMKSTLIINETKKYQTLSEEIIKKAIDEAV</sequence>
<protein>
    <submittedName>
        <fullName evidence="1">Uncharacterized protein</fullName>
    </submittedName>
</protein>
<dbReference type="Proteomes" id="UP001144471">
    <property type="component" value="Unassembled WGS sequence"/>
</dbReference>
<dbReference type="NCBIfam" id="NF040730">
    <property type="entry name" value="CxCC_doxin"/>
    <property type="match status" value="1"/>
</dbReference>
<proteinExistence type="predicted"/>
<name>A0A9W6LLW2_9FUSO</name>
<dbReference type="AlphaFoldDB" id="A0A9W6LLW2"/>
<keyword evidence="2" id="KW-1185">Reference proteome</keyword>
<evidence type="ECO:0000313" key="1">
    <source>
        <dbReference type="EMBL" id="GLI55067.1"/>
    </source>
</evidence>
<organism evidence="1 2">
    <name type="scientific">Propionigenium maris DSM 9537</name>
    <dbReference type="NCBI Taxonomy" id="1123000"/>
    <lineage>
        <taxon>Bacteria</taxon>
        <taxon>Fusobacteriati</taxon>
        <taxon>Fusobacteriota</taxon>
        <taxon>Fusobacteriia</taxon>
        <taxon>Fusobacteriales</taxon>
        <taxon>Fusobacteriaceae</taxon>
        <taxon>Propionigenium</taxon>
    </lineage>
</organism>
<comment type="caution">
    <text evidence="1">The sequence shown here is derived from an EMBL/GenBank/DDBJ whole genome shotgun (WGS) entry which is preliminary data.</text>
</comment>
<gene>
    <name evidence="1" type="ORF">PM10SUCC1_05820</name>
</gene>
<accession>A0A9W6LLW2</accession>
<evidence type="ECO:0000313" key="2">
    <source>
        <dbReference type="Proteomes" id="UP001144471"/>
    </source>
</evidence>
<reference evidence="1" key="1">
    <citation type="submission" date="2022-12" db="EMBL/GenBank/DDBJ databases">
        <title>Reference genome sequencing for broad-spectrum identification of bacterial and archaeal isolates by mass spectrometry.</title>
        <authorList>
            <person name="Sekiguchi Y."/>
            <person name="Tourlousse D.M."/>
        </authorList>
    </citation>
    <scope>NUCLEOTIDE SEQUENCE</scope>
    <source>
        <strain evidence="1">10succ1</strain>
    </source>
</reference>
<dbReference type="EMBL" id="BSDY01000002">
    <property type="protein sequence ID" value="GLI55067.1"/>
    <property type="molecule type" value="Genomic_DNA"/>
</dbReference>